<name>A0A0F8ZDK0_9ZZZZ</name>
<gene>
    <name evidence="2" type="ORF">LCGC14_2708880</name>
</gene>
<reference evidence="2" key="1">
    <citation type="journal article" date="2015" name="Nature">
        <title>Complex archaea that bridge the gap between prokaryotes and eukaryotes.</title>
        <authorList>
            <person name="Spang A."/>
            <person name="Saw J.H."/>
            <person name="Jorgensen S.L."/>
            <person name="Zaremba-Niedzwiedzka K."/>
            <person name="Martijn J."/>
            <person name="Lind A.E."/>
            <person name="van Eijk R."/>
            <person name="Schleper C."/>
            <person name="Guy L."/>
            <person name="Ettema T.J."/>
        </authorList>
    </citation>
    <scope>NUCLEOTIDE SEQUENCE</scope>
</reference>
<accession>A0A0F8ZDK0</accession>
<evidence type="ECO:0000256" key="1">
    <source>
        <dbReference type="SAM" id="MobiDB-lite"/>
    </source>
</evidence>
<feature type="region of interest" description="Disordered" evidence="1">
    <location>
        <begin position="1"/>
        <end position="24"/>
    </location>
</feature>
<comment type="caution">
    <text evidence="2">The sequence shown here is derived from an EMBL/GenBank/DDBJ whole genome shotgun (WGS) entry which is preliminary data.</text>
</comment>
<organism evidence="2">
    <name type="scientific">marine sediment metagenome</name>
    <dbReference type="NCBI Taxonomy" id="412755"/>
    <lineage>
        <taxon>unclassified sequences</taxon>
        <taxon>metagenomes</taxon>
        <taxon>ecological metagenomes</taxon>
    </lineage>
</organism>
<dbReference type="AlphaFoldDB" id="A0A0F8ZDK0"/>
<evidence type="ECO:0000313" key="2">
    <source>
        <dbReference type="EMBL" id="KKK91843.1"/>
    </source>
</evidence>
<dbReference type="EMBL" id="LAZR01048476">
    <property type="protein sequence ID" value="KKK91843.1"/>
    <property type="molecule type" value="Genomic_DNA"/>
</dbReference>
<proteinExistence type="predicted"/>
<protein>
    <submittedName>
        <fullName evidence="2">Uncharacterized protein</fullName>
    </submittedName>
</protein>
<sequence>MSKANAKTKVRMEEVMGRKSKPQMEITEAEKINFSILMERSQQLKAEFDKVGIAIAGLEGQIVISRGLDPQKYGVNLAAGMILSTEQPAMAREPGKNGQDEPEV</sequence>